<proteinExistence type="inferred from homology"/>
<dbReference type="InterPro" id="IPR019402">
    <property type="entry name" value="CWH43_N"/>
</dbReference>
<dbReference type="EMBL" id="HADW01019737">
    <property type="protein sequence ID" value="SBP21137.1"/>
    <property type="molecule type" value="Transcribed_RNA"/>
</dbReference>
<organism evidence="8">
    <name type="scientific">Iconisemion striatum</name>
    <dbReference type="NCBI Taxonomy" id="60296"/>
    <lineage>
        <taxon>Eukaryota</taxon>
        <taxon>Metazoa</taxon>
        <taxon>Chordata</taxon>
        <taxon>Craniata</taxon>
        <taxon>Vertebrata</taxon>
        <taxon>Euteleostomi</taxon>
        <taxon>Actinopterygii</taxon>
        <taxon>Neopterygii</taxon>
        <taxon>Teleostei</taxon>
        <taxon>Neoteleostei</taxon>
        <taxon>Acanthomorphata</taxon>
        <taxon>Ovalentaria</taxon>
        <taxon>Atherinomorphae</taxon>
        <taxon>Cyprinodontiformes</taxon>
        <taxon>Nothobranchiidae</taxon>
        <taxon>Iconisemion</taxon>
    </lineage>
</organism>
<evidence type="ECO:0000313" key="8">
    <source>
        <dbReference type="EMBL" id="SBP21137.1"/>
    </source>
</evidence>
<evidence type="ECO:0000256" key="2">
    <source>
        <dbReference type="ARBA" id="ARBA00006565"/>
    </source>
</evidence>
<dbReference type="GO" id="GO:0005764">
    <property type="term" value="C:lysosome"/>
    <property type="evidence" value="ECO:0007669"/>
    <property type="project" value="TreeGrafter"/>
</dbReference>
<gene>
    <name evidence="8" type="primary">DRAM1</name>
</gene>
<accession>A0A1A7XSP7</accession>
<dbReference type="Pfam" id="PF10277">
    <property type="entry name" value="Frag1"/>
    <property type="match status" value="1"/>
</dbReference>
<feature type="transmembrane region" description="Helical" evidence="6">
    <location>
        <begin position="125"/>
        <end position="145"/>
    </location>
</feature>
<evidence type="ECO:0000256" key="3">
    <source>
        <dbReference type="ARBA" id="ARBA00022692"/>
    </source>
</evidence>
<evidence type="ECO:0000256" key="6">
    <source>
        <dbReference type="SAM" id="Phobius"/>
    </source>
</evidence>
<keyword evidence="4 6" id="KW-1133">Transmembrane helix</keyword>
<dbReference type="GO" id="GO:0010506">
    <property type="term" value="P:regulation of autophagy"/>
    <property type="evidence" value="ECO:0007669"/>
    <property type="project" value="TreeGrafter"/>
</dbReference>
<feature type="transmembrane region" description="Helical" evidence="6">
    <location>
        <begin position="202"/>
        <end position="221"/>
    </location>
</feature>
<feature type="transmembrane region" description="Helical" evidence="6">
    <location>
        <begin position="7"/>
        <end position="32"/>
    </location>
</feature>
<reference evidence="8" key="1">
    <citation type="submission" date="2016-05" db="EMBL/GenBank/DDBJ databases">
        <authorList>
            <person name="Lavstsen T."/>
            <person name="Jespersen J.S."/>
        </authorList>
    </citation>
    <scope>NUCLEOTIDE SEQUENCE</scope>
    <source>
        <tissue evidence="8">Brain</tissue>
    </source>
</reference>
<sequence length="237" mass="26977">MFGLRQGICFLPVFLVSWSSATFIISFVFAVFQHDIDVIFPYISDTGATPPESCLFGLMAVISAFAGTVTIYARYKLVEMQMEENNLVKPCLNKASLWCGIISCFGMCVVATFQETAVRWAHDAGALLFFVFGIIYTILQSVMSFQVYPYNTSRCVLLVRTGLTVIAVIAFFPTVVCAFYPYNTSKLHWHRDDKGYSSHLASSISEWIVAFSFVFYFYTYINDFKLFTLRVRTECER</sequence>
<dbReference type="InterPro" id="IPR050911">
    <property type="entry name" value="DRAM/TMEM150_Autophagy_Mod"/>
</dbReference>
<dbReference type="GO" id="GO:0012505">
    <property type="term" value="C:endomembrane system"/>
    <property type="evidence" value="ECO:0007669"/>
    <property type="project" value="UniProtKB-SubCell"/>
</dbReference>
<feature type="domain" description="CWH43-like N-terminal" evidence="7">
    <location>
        <begin position="9"/>
        <end position="225"/>
    </location>
</feature>
<feature type="transmembrane region" description="Helical" evidence="6">
    <location>
        <begin position="157"/>
        <end position="182"/>
    </location>
</feature>
<keyword evidence="5 6" id="KW-0472">Membrane</keyword>
<reference evidence="8" key="2">
    <citation type="submission" date="2016-06" db="EMBL/GenBank/DDBJ databases">
        <title>The genome of a short-lived fish provides insights into sex chromosome evolution and the genetic control of aging.</title>
        <authorList>
            <person name="Reichwald K."/>
            <person name="Felder M."/>
            <person name="Petzold A."/>
            <person name="Koch P."/>
            <person name="Groth M."/>
            <person name="Platzer M."/>
        </authorList>
    </citation>
    <scope>NUCLEOTIDE SEQUENCE</scope>
    <source>
        <tissue evidence="8">Brain</tissue>
    </source>
</reference>
<dbReference type="AlphaFoldDB" id="A0A1A7XSP7"/>
<evidence type="ECO:0000256" key="5">
    <source>
        <dbReference type="ARBA" id="ARBA00023136"/>
    </source>
</evidence>
<name>A0A1A7XSP7_9TELE</name>
<evidence type="ECO:0000259" key="7">
    <source>
        <dbReference type="Pfam" id="PF10277"/>
    </source>
</evidence>
<comment type="similarity">
    <text evidence="2">Belongs to the DRAM/TMEM150 family.</text>
</comment>
<dbReference type="PANTHER" id="PTHR21324">
    <property type="entry name" value="FASTING-INDUCIBLE INTEGRAL MEMBRANE PROTEIN TM6P1-RELATED"/>
    <property type="match status" value="1"/>
</dbReference>
<feature type="transmembrane region" description="Helical" evidence="6">
    <location>
        <begin position="55"/>
        <end position="75"/>
    </location>
</feature>
<dbReference type="PANTHER" id="PTHR21324:SF11">
    <property type="entry name" value="DNA DAMAGE-REGULATED AUTOPHAGY MODULATOR PROTEIN 1"/>
    <property type="match status" value="1"/>
</dbReference>
<comment type="subcellular location">
    <subcellularLocation>
        <location evidence="1">Endomembrane system</location>
        <topology evidence="1">Multi-pass membrane protein</topology>
    </subcellularLocation>
</comment>
<evidence type="ECO:0000256" key="1">
    <source>
        <dbReference type="ARBA" id="ARBA00004127"/>
    </source>
</evidence>
<feature type="transmembrane region" description="Helical" evidence="6">
    <location>
        <begin position="95"/>
        <end position="113"/>
    </location>
</feature>
<protein>
    <submittedName>
        <fullName evidence="8">DNA-damage regulated autophagy modulator 1</fullName>
    </submittedName>
</protein>
<evidence type="ECO:0000256" key="4">
    <source>
        <dbReference type="ARBA" id="ARBA00022989"/>
    </source>
</evidence>
<keyword evidence="3 6" id="KW-0812">Transmembrane</keyword>